<organism evidence="1 2">
    <name type="scientific">Ramazzottius varieornatus</name>
    <name type="common">Water bear</name>
    <name type="synonym">Tardigrade</name>
    <dbReference type="NCBI Taxonomy" id="947166"/>
    <lineage>
        <taxon>Eukaryota</taxon>
        <taxon>Metazoa</taxon>
        <taxon>Ecdysozoa</taxon>
        <taxon>Tardigrada</taxon>
        <taxon>Eutardigrada</taxon>
        <taxon>Parachela</taxon>
        <taxon>Hypsibioidea</taxon>
        <taxon>Ramazzottiidae</taxon>
        <taxon>Ramazzottius</taxon>
    </lineage>
</organism>
<proteinExistence type="predicted"/>
<dbReference type="Proteomes" id="UP000186922">
    <property type="component" value="Unassembled WGS sequence"/>
</dbReference>
<dbReference type="AlphaFoldDB" id="A0A1D1VBG2"/>
<protein>
    <submittedName>
        <fullName evidence="1">Uncharacterized protein</fullName>
    </submittedName>
</protein>
<reference evidence="1 2" key="1">
    <citation type="journal article" date="2016" name="Nat. Commun.">
        <title>Extremotolerant tardigrade genome and improved radiotolerance of human cultured cells by tardigrade-unique protein.</title>
        <authorList>
            <person name="Hashimoto T."/>
            <person name="Horikawa D.D."/>
            <person name="Saito Y."/>
            <person name="Kuwahara H."/>
            <person name="Kozuka-Hata H."/>
            <person name="Shin-I T."/>
            <person name="Minakuchi Y."/>
            <person name="Ohishi K."/>
            <person name="Motoyama A."/>
            <person name="Aizu T."/>
            <person name="Enomoto A."/>
            <person name="Kondo K."/>
            <person name="Tanaka S."/>
            <person name="Hara Y."/>
            <person name="Koshikawa S."/>
            <person name="Sagara H."/>
            <person name="Miura T."/>
            <person name="Yokobori S."/>
            <person name="Miyagawa K."/>
            <person name="Suzuki Y."/>
            <person name="Kubo T."/>
            <person name="Oyama M."/>
            <person name="Kohara Y."/>
            <person name="Fujiyama A."/>
            <person name="Arakawa K."/>
            <person name="Katayama T."/>
            <person name="Toyoda A."/>
            <person name="Kunieda T."/>
        </authorList>
    </citation>
    <scope>NUCLEOTIDE SEQUENCE [LARGE SCALE GENOMIC DNA]</scope>
    <source>
        <strain evidence="1 2">YOKOZUNA-1</strain>
    </source>
</reference>
<accession>A0A1D1VBG2</accession>
<evidence type="ECO:0000313" key="1">
    <source>
        <dbReference type="EMBL" id="GAU96213.1"/>
    </source>
</evidence>
<comment type="caution">
    <text evidence="1">The sequence shown here is derived from an EMBL/GenBank/DDBJ whole genome shotgun (WGS) entry which is preliminary data.</text>
</comment>
<evidence type="ECO:0000313" key="2">
    <source>
        <dbReference type="Proteomes" id="UP000186922"/>
    </source>
</evidence>
<dbReference type="EMBL" id="BDGG01000003">
    <property type="protein sequence ID" value="GAU96213.1"/>
    <property type="molecule type" value="Genomic_DNA"/>
</dbReference>
<name>A0A1D1VBG2_RAMVA</name>
<gene>
    <name evidence="1" type="primary">RvY_07689-1</name>
    <name evidence="1" type="synonym">RvY_07689.1</name>
    <name evidence="1" type="ORF">RvY_07689</name>
</gene>
<keyword evidence="2" id="KW-1185">Reference proteome</keyword>
<sequence length="103" mass="11805">MLMVLICGDRNIRIQFFFEPHCFFLRRPSLGVFFFISVPRVICILKLVLYSTGTLAEQYFSGTKGSSIRLMGRHSSSSLPRSCTRTVFAKIFLEWTLDSEDAV</sequence>